<name>A0A418WDT1_9PROT</name>
<evidence type="ECO:0000313" key="1">
    <source>
        <dbReference type="EMBL" id="RJF88126.1"/>
    </source>
</evidence>
<evidence type="ECO:0000313" key="2">
    <source>
        <dbReference type="Proteomes" id="UP000284605"/>
    </source>
</evidence>
<sequence length="424" mass="46291">MIAGSGLIGQSPPIRAETAPVCVGHALCMVAIEIEECDRGVCRERWPMRASWGKSVGKRLSAIACLMLTAVAMSGCFTTALIHRSVCCEASNDDFRAVVEVSVEGPDGLRSVSVDLVASRKTIPNGMYGVADKWTYDSEWVDIPLTGDMSVAVPLDIDPARMAKSEIGEVYDVETLDIAVTTSSVTREFLFPGWHCPANFPVKGCKAKLAIKKVEGPMLGWLHDRQFTPPVYPFAQRDPGSTDMAVVVSLRFDVCEKSQWQQVESIHSRISPAGQPKYIAVSRDELDMLASVCDFGTNFPNSAHGPRKFNYGRDVLEGKYGASYLGEGIWSVTNRDEILRFVDMSDIAAESQAPGASMSNGSIVEILLPDHPVSLTYPIGYPPKYFVIYDPAGGLYILDSAVKHFAWELLSSMPKPRRAAAAER</sequence>
<proteinExistence type="predicted"/>
<accession>A0A418WDT1</accession>
<dbReference type="RefSeq" id="WP_119778762.1">
    <property type="nucleotide sequence ID" value="NZ_QYUK01000011.1"/>
</dbReference>
<dbReference type="Proteomes" id="UP000284605">
    <property type="component" value="Unassembled WGS sequence"/>
</dbReference>
<keyword evidence="2" id="KW-1185">Reference proteome</keyword>
<reference evidence="1 2" key="1">
    <citation type="submission" date="2018-09" db="EMBL/GenBank/DDBJ databases">
        <authorList>
            <person name="Zhu H."/>
        </authorList>
    </citation>
    <scope>NUCLEOTIDE SEQUENCE [LARGE SCALE GENOMIC DNA]</scope>
    <source>
        <strain evidence="1 2">K1W22B-8</strain>
    </source>
</reference>
<gene>
    <name evidence="1" type="ORF">D3874_14775</name>
</gene>
<organism evidence="1 2">
    <name type="scientific">Oleomonas cavernae</name>
    <dbReference type="NCBI Taxonomy" id="2320859"/>
    <lineage>
        <taxon>Bacteria</taxon>
        <taxon>Pseudomonadati</taxon>
        <taxon>Pseudomonadota</taxon>
        <taxon>Alphaproteobacteria</taxon>
        <taxon>Acetobacterales</taxon>
        <taxon>Acetobacteraceae</taxon>
        <taxon>Oleomonas</taxon>
    </lineage>
</organism>
<comment type="caution">
    <text evidence="1">The sequence shown here is derived from an EMBL/GenBank/DDBJ whole genome shotgun (WGS) entry which is preliminary data.</text>
</comment>
<dbReference type="AlphaFoldDB" id="A0A418WDT1"/>
<dbReference type="OrthoDB" id="5291101at2"/>
<dbReference type="EMBL" id="QYUK01000011">
    <property type="protein sequence ID" value="RJF88126.1"/>
    <property type="molecule type" value="Genomic_DNA"/>
</dbReference>
<protein>
    <submittedName>
        <fullName evidence="1">Uncharacterized protein</fullName>
    </submittedName>
</protein>